<reference evidence="11 12" key="1">
    <citation type="submission" date="2018-10" db="EMBL/GenBank/DDBJ databases">
        <title>Genomic Encyclopedia of Type Strains, Phase IV (KMG-IV): sequencing the most valuable type-strain genomes for metagenomic binning, comparative biology and taxonomic classification.</title>
        <authorList>
            <person name="Goeker M."/>
        </authorList>
    </citation>
    <scope>NUCLEOTIDE SEQUENCE [LARGE SCALE GENOMIC DNA]</scope>
    <source>
        <strain evidence="11 12">DSM 4734</strain>
    </source>
</reference>
<dbReference type="PANTHER" id="PTHR43690:SF17">
    <property type="entry name" value="PROTEIN YHJJ"/>
    <property type="match status" value="1"/>
</dbReference>
<dbReference type="Pfam" id="PF00675">
    <property type="entry name" value="Peptidase_M16"/>
    <property type="match status" value="1"/>
</dbReference>
<evidence type="ECO:0000256" key="2">
    <source>
        <dbReference type="ARBA" id="ARBA00007261"/>
    </source>
</evidence>
<feature type="domain" description="Peptidase M16 N-terminal" evidence="9">
    <location>
        <begin position="70"/>
        <end position="187"/>
    </location>
</feature>
<dbReference type="InterPro" id="IPR007863">
    <property type="entry name" value="Peptidase_M16_C"/>
</dbReference>
<dbReference type="PANTHER" id="PTHR43690">
    <property type="entry name" value="NARDILYSIN"/>
    <property type="match status" value="1"/>
</dbReference>
<dbReference type="OrthoDB" id="9811314at2"/>
<evidence type="ECO:0000313" key="11">
    <source>
        <dbReference type="EMBL" id="RKR03618.1"/>
    </source>
</evidence>
<evidence type="ECO:0000256" key="6">
    <source>
        <dbReference type="ARBA" id="ARBA00022833"/>
    </source>
</evidence>
<dbReference type="GO" id="GO:0006508">
    <property type="term" value="P:proteolysis"/>
    <property type="evidence" value="ECO:0007669"/>
    <property type="project" value="UniProtKB-KW"/>
</dbReference>
<gene>
    <name evidence="11" type="ORF">C7435_0055</name>
</gene>
<dbReference type="PROSITE" id="PS51257">
    <property type="entry name" value="PROKAR_LIPOPROTEIN"/>
    <property type="match status" value="1"/>
</dbReference>
<dbReference type="InterPro" id="IPR050626">
    <property type="entry name" value="Peptidase_M16"/>
</dbReference>
<dbReference type="InterPro" id="IPR011765">
    <property type="entry name" value="Pept_M16_N"/>
</dbReference>
<evidence type="ECO:0000256" key="3">
    <source>
        <dbReference type="ARBA" id="ARBA00022670"/>
    </source>
</evidence>
<name>A0A495DL21_9PROT</name>
<dbReference type="GO" id="GO:0046872">
    <property type="term" value="F:metal ion binding"/>
    <property type="evidence" value="ECO:0007669"/>
    <property type="project" value="UniProtKB-KW"/>
</dbReference>
<keyword evidence="5" id="KW-0378">Hydrolase</keyword>
<keyword evidence="6" id="KW-0862">Zinc</keyword>
<evidence type="ECO:0000256" key="7">
    <source>
        <dbReference type="ARBA" id="ARBA00023049"/>
    </source>
</evidence>
<dbReference type="RefSeq" id="WP_121209596.1">
    <property type="nucleotide sequence ID" value="NZ_RBIM01000001.1"/>
</dbReference>
<dbReference type="SUPFAM" id="SSF63411">
    <property type="entry name" value="LuxS/MPP-like metallohydrolase"/>
    <property type="match status" value="4"/>
</dbReference>
<keyword evidence="7" id="KW-0482">Metalloprotease</keyword>
<comment type="caution">
    <text evidence="11">The sequence shown here is derived from an EMBL/GenBank/DDBJ whole genome shotgun (WGS) entry which is preliminary data.</text>
</comment>
<feature type="domain" description="Peptidase M16 C-terminal" evidence="10">
    <location>
        <begin position="720"/>
        <end position="882"/>
    </location>
</feature>
<dbReference type="InterPro" id="IPR011249">
    <property type="entry name" value="Metalloenz_LuxS/M16"/>
</dbReference>
<dbReference type="EMBL" id="RBIM01000001">
    <property type="protein sequence ID" value="RKR03618.1"/>
    <property type="molecule type" value="Genomic_DNA"/>
</dbReference>
<dbReference type="AlphaFoldDB" id="A0A495DL21"/>
<evidence type="ECO:0000256" key="1">
    <source>
        <dbReference type="ARBA" id="ARBA00001947"/>
    </source>
</evidence>
<sequence>MTVGRGWRLGIAALALTFGLAACQPAREDPVGAVDLPTDYAFVHDVTDLPADPDIIYGQLDNGLRYAVRANQTPPNVASVRMVFNMGSLGEADDQRGLAHFIEHMAFNGSTEVPEGEMVPLLERHGLQFGPDTNAFTGYETVGYQLDLPDAGEDALDTALFLMRQTASELLLDPDAIDRERGVVLSEERVRNTPIRRWNNALWRFRLPDTLVPDRDAIGTTEVVETAQRERFVDYYENFYTPERGMVVVVGDIDPEAVVARIEAGFADWAGIEDPRADPDIGSVSADRPISAGYFHDPELYTIFTVDAVRPHQPVLDSAATRFDNNLANIGDAILGRRFATLTSSGNSPLIQAAANRGTDFGVADRASVLAIVRPDRWEEGVTTVEQELRRALEHGFTQAELDEQIANMHTGLRDAAEQAGTRQTANLSDQIWSSWRSDQVLTTPQSMLERFEASLPQVTPEAVSATFRTRWDGVEPLLFLATSIEMEDAQSRLIETWQASAAEPVEAPEDHGALSFAYTDFGAAGVIASREEIADLGLVRLQFENGVAVTFKPTDFEDRTVRVRLDFGRGELEPRAMPAVDIIAGSVFTASGLGAHSADDLGRVLAGRNIGYSFNVGDDSFSFNTATTPGDLRIQMDLLTAFITDPGWRQEGLDQFRAVIPEIRRNSYSTPGGVMSAEVSRLIRSGDERYGLPDPEQVAGVDMAAIEAFLSPALEQAPIEVTIVGDVSEAALIEALAPTLGALPARAGSWPDYDEARTIVFPDAVADPVVLHHNGPADQARANVYWPTFDDSDPARTRAMALLNAVFDLKLTERLREREGLTYSASNAASESDVYPDYGYLYVGADVRIETVDQTYAAINELAADLASGAISEDEVLRARRPMLEQIENAMENNAAWMSWLSQSWTHPERLDRIRTIRTDYEAVTQAQLVELAATYLSPERSWRVTILPRDAE</sequence>
<keyword evidence="3 11" id="KW-0645">Protease</keyword>
<evidence type="ECO:0000313" key="12">
    <source>
        <dbReference type="Proteomes" id="UP000273675"/>
    </source>
</evidence>
<accession>A0A495DL21</accession>
<evidence type="ECO:0000256" key="8">
    <source>
        <dbReference type="RuleBase" id="RU004447"/>
    </source>
</evidence>
<evidence type="ECO:0000259" key="9">
    <source>
        <dbReference type="Pfam" id="PF00675"/>
    </source>
</evidence>
<dbReference type="InterPro" id="IPR001431">
    <property type="entry name" value="Pept_M16_Zn_BS"/>
</dbReference>
<protein>
    <submittedName>
        <fullName evidence="11">Zinc protease</fullName>
    </submittedName>
</protein>
<dbReference type="PROSITE" id="PS00143">
    <property type="entry name" value="INSULINASE"/>
    <property type="match status" value="1"/>
</dbReference>
<comment type="cofactor">
    <cofactor evidence="1">
        <name>Zn(2+)</name>
        <dbReference type="ChEBI" id="CHEBI:29105"/>
    </cofactor>
</comment>
<evidence type="ECO:0000256" key="4">
    <source>
        <dbReference type="ARBA" id="ARBA00022723"/>
    </source>
</evidence>
<organism evidence="11 12">
    <name type="scientific">Maricaulis maris</name>
    <dbReference type="NCBI Taxonomy" id="74318"/>
    <lineage>
        <taxon>Bacteria</taxon>
        <taxon>Pseudomonadati</taxon>
        <taxon>Pseudomonadota</taxon>
        <taxon>Alphaproteobacteria</taxon>
        <taxon>Maricaulales</taxon>
        <taxon>Maricaulaceae</taxon>
        <taxon>Maricaulis</taxon>
    </lineage>
</organism>
<evidence type="ECO:0000259" key="10">
    <source>
        <dbReference type="Pfam" id="PF05193"/>
    </source>
</evidence>
<evidence type="ECO:0000256" key="5">
    <source>
        <dbReference type="ARBA" id="ARBA00022801"/>
    </source>
</evidence>
<dbReference type="GO" id="GO:0004222">
    <property type="term" value="F:metalloendopeptidase activity"/>
    <property type="evidence" value="ECO:0007669"/>
    <property type="project" value="InterPro"/>
</dbReference>
<comment type="similarity">
    <text evidence="2 8">Belongs to the peptidase M16 family.</text>
</comment>
<dbReference type="Proteomes" id="UP000273675">
    <property type="component" value="Unassembled WGS sequence"/>
</dbReference>
<feature type="domain" description="Peptidase M16 C-terminal" evidence="10">
    <location>
        <begin position="228"/>
        <end position="408"/>
    </location>
</feature>
<keyword evidence="4" id="KW-0479">Metal-binding</keyword>
<dbReference type="Gene3D" id="3.30.830.10">
    <property type="entry name" value="Metalloenzyme, LuxS/M16 peptidase-like"/>
    <property type="match status" value="4"/>
</dbReference>
<dbReference type="Pfam" id="PF05193">
    <property type="entry name" value="Peptidase_M16_C"/>
    <property type="match status" value="2"/>
</dbReference>
<proteinExistence type="inferred from homology"/>